<name>A0A2R5LAL2_9ACAR</name>
<organism evidence="3">
    <name type="scientific">Ornithodoros turicata</name>
    <dbReference type="NCBI Taxonomy" id="34597"/>
    <lineage>
        <taxon>Eukaryota</taxon>
        <taxon>Metazoa</taxon>
        <taxon>Ecdysozoa</taxon>
        <taxon>Arthropoda</taxon>
        <taxon>Chelicerata</taxon>
        <taxon>Arachnida</taxon>
        <taxon>Acari</taxon>
        <taxon>Parasitiformes</taxon>
        <taxon>Ixodida</taxon>
        <taxon>Ixodoidea</taxon>
        <taxon>Argasidae</taxon>
        <taxon>Ornithodorinae</taxon>
        <taxon>Ornithodoros</taxon>
    </lineage>
</organism>
<dbReference type="Pfam" id="PF08338">
    <property type="entry name" value="DUF1731"/>
    <property type="match status" value="1"/>
</dbReference>
<dbReference type="NCBIfam" id="TIGR01777">
    <property type="entry name" value="yfcH"/>
    <property type="match status" value="1"/>
</dbReference>
<dbReference type="InterPro" id="IPR010099">
    <property type="entry name" value="SDR39U1"/>
</dbReference>
<dbReference type="InterPro" id="IPR036291">
    <property type="entry name" value="NAD(P)-bd_dom_sf"/>
</dbReference>
<dbReference type="SUPFAM" id="SSF51735">
    <property type="entry name" value="NAD(P)-binding Rossmann-fold domains"/>
    <property type="match status" value="1"/>
</dbReference>
<dbReference type="InterPro" id="IPR001509">
    <property type="entry name" value="Epimerase_deHydtase"/>
</dbReference>
<dbReference type="Pfam" id="PF01370">
    <property type="entry name" value="Epimerase"/>
    <property type="match status" value="1"/>
</dbReference>
<dbReference type="PANTHER" id="PTHR11092">
    <property type="entry name" value="SUGAR NUCLEOTIDE EPIMERASE RELATED"/>
    <property type="match status" value="1"/>
</dbReference>
<accession>A0A2R5LAL2</accession>
<reference evidence="3" key="1">
    <citation type="submission" date="2018-03" db="EMBL/GenBank/DDBJ databases">
        <title>The relapsing fever spirochete Borrelia turicatae persists in the highly oxidative environment of its soft-bodied tick vector.</title>
        <authorList>
            <person name="Bourret T.J."/>
            <person name="Boyle W.K."/>
            <person name="Valenzuela J.G."/>
            <person name="Oliveira F."/>
            <person name="Lopez J.E."/>
        </authorList>
    </citation>
    <scope>NUCLEOTIDE SEQUENCE</scope>
    <source>
        <strain evidence="3">Kansas strain/isolate</strain>
        <tissue evidence="3">Salivary glands</tissue>
    </source>
</reference>
<dbReference type="Gene3D" id="3.40.50.720">
    <property type="entry name" value="NAD(P)-binding Rossmann-like Domain"/>
    <property type="match status" value="1"/>
</dbReference>
<dbReference type="InterPro" id="IPR013549">
    <property type="entry name" value="DUF1731"/>
</dbReference>
<proteinExistence type="predicted"/>
<feature type="domain" description="NAD-dependent epimerase/dehydratase" evidence="1">
    <location>
        <begin position="6"/>
        <end position="214"/>
    </location>
</feature>
<evidence type="ECO:0000313" key="3">
    <source>
        <dbReference type="EMBL" id="MBY06519.1"/>
    </source>
</evidence>
<dbReference type="EMBL" id="GGLE01002393">
    <property type="protein sequence ID" value="MBY06519.1"/>
    <property type="molecule type" value="Transcribed_RNA"/>
</dbReference>
<evidence type="ECO:0000259" key="1">
    <source>
        <dbReference type="Pfam" id="PF01370"/>
    </source>
</evidence>
<feature type="domain" description="DUF1731" evidence="2">
    <location>
        <begin position="249"/>
        <end position="296"/>
    </location>
</feature>
<sequence>MSLGTVVIGGGTGFVGTALTNTLKKLGCDTLLVSRKPGANVLTWTHVADHGLPPNCSAVFSLAGQNVLDPFRRWTPGFKQNVYASRVHTTQALADAVKKMEVPPKVFISISGVGYYKPDTVTEYTEDSPGGDHDFLADLCVKWENASVLPPEHNVRRVVVRSGVVLGHNGGMIKQLYWPFYFGVGGPIGDGKQFMPWIHVEDLVGIFIHAMTHNSVSGILNGVSPEVITNGEFTKEFAHAMWRPAFIPLPKFALELAFSHERAVMMTEGQKVIPKRTLESGYQFKYPDIKSAVREIVQH</sequence>
<evidence type="ECO:0000259" key="2">
    <source>
        <dbReference type="Pfam" id="PF08338"/>
    </source>
</evidence>
<dbReference type="AlphaFoldDB" id="A0A2R5LAL2"/>
<protein>
    <submittedName>
        <fullName evidence="3">Putative nucleoside-diphosphate sugar epimerase</fullName>
    </submittedName>
</protein>
<dbReference type="PANTHER" id="PTHR11092:SF0">
    <property type="entry name" value="EPIMERASE FAMILY PROTEIN SDR39U1"/>
    <property type="match status" value="1"/>
</dbReference>